<dbReference type="Pfam" id="PF12691">
    <property type="entry name" value="Phage_tail_terminator_6"/>
    <property type="match status" value="1"/>
</dbReference>
<dbReference type="InterPro" id="IPR024411">
    <property type="entry name" value="Tail_terminator_phage"/>
</dbReference>
<organism evidence="1">
    <name type="scientific">Siphoviridae sp. ctv2R2</name>
    <dbReference type="NCBI Taxonomy" id="2823609"/>
    <lineage>
        <taxon>Viruses</taxon>
        <taxon>Duplodnaviria</taxon>
        <taxon>Heunggongvirae</taxon>
        <taxon>Uroviricota</taxon>
        <taxon>Caudoviricetes</taxon>
    </lineage>
</organism>
<protein>
    <submittedName>
        <fullName evidence="1">Uncharacterized protein</fullName>
    </submittedName>
</protein>
<name>A0A8S5LAB8_9CAUD</name>
<dbReference type="EMBL" id="BK014664">
    <property type="protein sequence ID" value="DAD66900.1"/>
    <property type="molecule type" value="Genomic_DNA"/>
</dbReference>
<reference evidence="1" key="1">
    <citation type="journal article" date="2021" name="Proc. Natl. Acad. Sci. U.S.A.">
        <title>A Catalog of Tens of Thousands of Viruses from Human Metagenomes Reveals Hidden Associations with Chronic Diseases.</title>
        <authorList>
            <person name="Tisza M.J."/>
            <person name="Buck C.B."/>
        </authorList>
    </citation>
    <scope>NUCLEOTIDE SEQUENCE</scope>
    <source>
        <strain evidence="1">Ctv2R2</strain>
    </source>
</reference>
<sequence>MRGCDVRMLGIGDVRDLIAGLGIAADDHVYCGKLDDKKDKSIGVYHLNRGDNVQMAVGGIQNSSYAVKSISILIHWNKSVRETEKVSQELYDKLRDMKHVNINDTNILFTEMLVSAPIEVDTDDKGIFEMVIELKFCYER</sequence>
<proteinExistence type="predicted"/>
<evidence type="ECO:0000313" key="1">
    <source>
        <dbReference type="EMBL" id="DAD66900.1"/>
    </source>
</evidence>
<accession>A0A8S5LAB8</accession>